<evidence type="ECO:0000313" key="5">
    <source>
        <dbReference type="Proteomes" id="UP000193648"/>
    </source>
</evidence>
<keyword evidence="3" id="KW-0560">Oxidoreductase</keyword>
<protein>
    <recommendedName>
        <fullName evidence="6">NAD(P)-binding protein</fullName>
    </recommendedName>
</protein>
<dbReference type="GO" id="GO:0016491">
    <property type="term" value="F:oxidoreductase activity"/>
    <property type="evidence" value="ECO:0007669"/>
    <property type="project" value="UniProtKB-KW"/>
</dbReference>
<dbReference type="SUPFAM" id="SSF51735">
    <property type="entry name" value="NAD(P)-binding Rossmann-fold domains"/>
    <property type="match status" value="1"/>
</dbReference>
<dbReference type="OrthoDB" id="191139at2759"/>
<dbReference type="RefSeq" id="XP_021879268.1">
    <property type="nucleotide sequence ID" value="XM_022019488.1"/>
</dbReference>
<dbReference type="InParanoid" id="A0A1Y2GGR3"/>
<dbReference type="Proteomes" id="UP000193648">
    <property type="component" value="Unassembled WGS sequence"/>
</dbReference>
<dbReference type="PRINTS" id="PR00081">
    <property type="entry name" value="GDHRDH"/>
</dbReference>
<dbReference type="GeneID" id="33561333"/>
<organism evidence="4 5">
    <name type="scientific">Lobosporangium transversale</name>
    <dbReference type="NCBI Taxonomy" id="64571"/>
    <lineage>
        <taxon>Eukaryota</taxon>
        <taxon>Fungi</taxon>
        <taxon>Fungi incertae sedis</taxon>
        <taxon>Mucoromycota</taxon>
        <taxon>Mortierellomycotina</taxon>
        <taxon>Mortierellomycetes</taxon>
        <taxon>Mortierellales</taxon>
        <taxon>Mortierellaceae</taxon>
        <taxon>Lobosporangium</taxon>
    </lineage>
</organism>
<evidence type="ECO:0000256" key="2">
    <source>
        <dbReference type="ARBA" id="ARBA00022857"/>
    </source>
</evidence>
<dbReference type="InterPro" id="IPR036291">
    <property type="entry name" value="NAD(P)-bd_dom_sf"/>
</dbReference>
<gene>
    <name evidence="4" type="ORF">BCR41DRAFT_131503</name>
</gene>
<evidence type="ECO:0008006" key="6">
    <source>
        <dbReference type="Google" id="ProtNLM"/>
    </source>
</evidence>
<dbReference type="Gene3D" id="3.40.50.720">
    <property type="entry name" value="NAD(P)-binding Rossmann-like Domain"/>
    <property type="match status" value="1"/>
</dbReference>
<proteinExistence type="inferred from homology"/>
<comment type="similarity">
    <text evidence="1">Belongs to the short-chain dehydrogenases/reductases (SDR) family.</text>
</comment>
<reference evidence="4 5" key="1">
    <citation type="submission" date="2016-07" db="EMBL/GenBank/DDBJ databases">
        <title>Pervasive Adenine N6-methylation of Active Genes in Fungi.</title>
        <authorList>
            <consortium name="DOE Joint Genome Institute"/>
            <person name="Mondo S.J."/>
            <person name="Dannebaum R.O."/>
            <person name="Kuo R.C."/>
            <person name="Labutti K."/>
            <person name="Haridas S."/>
            <person name="Kuo A."/>
            <person name="Salamov A."/>
            <person name="Ahrendt S.R."/>
            <person name="Lipzen A."/>
            <person name="Sullivan W."/>
            <person name="Andreopoulos W.B."/>
            <person name="Clum A."/>
            <person name="Lindquist E."/>
            <person name="Daum C."/>
            <person name="Ramamoorthy G.K."/>
            <person name="Gryganskyi A."/>
            <person name="Culley D."/>
            <person name="Magnuson J.K."/>
            <person name="James T.Y."/>
            <person name="O'Malley M.A."/>
            <person name="Stajich J.E."/>
            <person name="Spatafora J.W."/>
            <person name="Visel A."/>
            <person name="Grigoriev I.V."/>
        </authorList>
    </citation>
    <scope>NUCLEOTIDE SEQUENCE [LARGE SCALE GENOMIC DNA]</scope>
    <source>
        <strain evidence="4 5">NRRL 3116</strain>
    </source>
</reference>
<sequence length="333" mass="36830">MLDFIYNVDYWKTFVQPSNFSLENIPDLTSKVAIVTGANAGLGYETALELARHGAHVFLACRNQTKALEAIEKMEKELAETAPQLYPKVDFLFLDLSNLRIVAQSAKEFLSKGLPLHILINNAGLGLIPSKLSKDGIENVFAVNHMGHFLFTQLLLPKIIESQPSRVVILSSLSHALNLPEGGIQFGTLSQVDAESAAVNYNRSKLANILYTKALARRLTDAGHDKVFVNSLHPGYCYTGIDNETQALFGHAASKAIIKTRELVGRPAVDGTITSLYCATSPEIEEKSLTGRFFVPDAHELRPSSYAMDEELQERLYKYSEDFMVKRGLLLPS</sequence>
<dbReference type="PANTHER" id="PTHR24320:SF282">
    <property type="entry name" value="WW DOMAIN-CONTAINING OXIDOREDUCTASE"/>
    <property type="match status" value="1"/>
</dbReference>
<dbReference type="FunCoup" id="A0A1Y2GGR3">
    <property type="interactions" value="146"/>
</dbReference>
<comment type="caution">
    <text evidence="4">The sequence shown here is derived from an EMBL/GenBank/DDBJ whole genome shotgun (WGS) entry which is preliminary data.</text>
</comment>
<keyword evidence="2" id="KW-0521">NADP</keyword>
<evidence type="ECO:0000313" key="4">
    <source>
        <dbReference type="EMBL" id="ORZ10361.1"/>
    </source>
</evidence>
<dbReference type="STRING" id="64571.A0A1Y2GGR3"/>
<dbReference type="PANTHER" id="PTHR24320">
    <property type="entry name" value="RETINOL DEHYDROGENASE"/>
    <property type="match status" value="1"/>
</dbReference>
<keyword evidence="5" id="KW-1185">Reference proteome</keyword>
<dbReference type="CDD" id="cd05327">
    <property type="entry name" value="retinol-DH_like_SDR_c_like"/>
    <property type="match status" value="1"/>
</dbReference>
<dbReference type="Pfam" id="PF00106">
    <property type="entry name" value="adh_short"/>
    <property type="match status" value="1"/>
</dbReference>
<dbReference type="InterPro" id="IPR002347">
    <property type="entry name" value="SDR_fam"/>
</dbReference>
<dbReference type="AlphaFoldDB" id="A0A1Y2GGR3"/>
<evidence type="ECO:0000256" key="1">
    <source>
        <dbReference type="ARBA" id="ARBA00006484"/>
    </source>
</evidence>
<dbReference type="EMBL" id="MCFF01000031">
    <property type="protein sequence ID" value="ORZ10361.1"/>
    <property type="molecule type" value="Genomic_DNA"/>
</dbReference>
<evidence type="ECO:0000256" key="3">
    <source>
        <dbReference type="ARBA" id="ARBA00023002"/>
    </source>
</evidence>
<accession>A0A1Y2GGR3</accession>
<name>A0A1Y2GGR3_9FUNG</name>